<organism evidence="4 5">
    <name type="scientific">Paenibacillus apiarius</name>
    <dbReference type="NCBI Taxonomy" id="46240"/>
    <lineage>
        <taxon>Bacteria</taxon>
        <taxon>Bacillati</taxon>
        <taxon>Bacillota</taxon>
        <taxon>Bacilli</taxon>
        <taxon>Bacillales</taxon>
        <taxon>Paenibacillaceae</taxon>
        <taxon>Paenibacillus</taxon>
    </lineage>
</organism>
<dbReference type="PANTHER" id="PTHR43080:SF2">
    <property type="entry name" value="CBS DOMAIN-CONTAINING PROTEIN"/>
    <property type="match status" value="1"/>
</dbReference>
<dbReference type="Proteomes" id="UP001207626">
    <property type="component" value="Unassembled WGS sequence"/>
</dbReference>
<keyword evidence="5" id="KW-1185">Reference proteome</keyword>
<reference evidence="4 5" key="1">
    <citation type="submission" date="2022-05" db="EMBL/GenBank/DDBJ databases">
        <title>Genome Sequencing of Bee-Associated Microbes.</title>
        <authorList>
            <person name="Dunlap C."/>
        </authorList>
    </citation>
    <scope>NUCLEOTIDE SEQUENCE [LARGE SCALE GENOMIC DNA]</scope>
    <source>
        <strain evidence="4 5">NRRL NRS-1438</strain>
    </source>
</reference>
<gene>
    <name evidence="4" type="ORF">M5X09_22285</name>
</gene>
<name>A0ABT4E1G1_9BACL</name>
<evidence type="ECO:0000313" key="5">
    <source>
        <dbReference type="Proteomes" id="UP001207626"/>
    </source>
</evidence>
<accession>A0ABT4E1G1</accession>
<feature type="domain" description="CBS" evidence="3">
    <location>
        <begin position="86"/>
        <end position="143"/>
    </location>
</feature>
<evidence type="ECO:0000256" key="1">
    <source>
        <dbReference type="ARBA" id="ARBA00023122"/>
    </source>
</evidence>
<comment type="caution">
    <text evidence="4">The sequence shown here is derived from an EMBL/GenBank/DDBJ whole genome shotgun (WGS) entry which is preliminary data.</text>
</comment>
<dbReference type="Pfam" id="PF00571">
    <property type="entry name" value="CBS"/>
    <property type="match status" value="2"/>
</dbReference>
<dbReference type="GeneID" id="77003693"/>
<dbReference type="InterPro" id="IPR046342">
    <property type="entry name" value="CBS_dom_sf"/>
</dbReference>
<dbReference type="SUPFAM" id="SSF46785">
    <property type="entry name" value="Winged helix' DNA-binding domain"/>
    <property type="match status" value="1"/>
</dbReference>
<dbReference type="CDD" id="cd04617">
    <property type="entry name" value="CBS_pair_CcpN"/>
    <property type="match status" value="1"/>
</dbReference>
<dbReference type="Gene3D" id="3.10.580.10">
    <property type="entry name" value="CBS-domain"/>
    <property type="match status" value="1"/>
</dbReference>
<dbReference type="PANTHER" id="PTHR43080">
    <property type="entry name" value="CBS DOMAIN-CONTAINING PROTEIN CBSX3, MITOCHONDRIAL"/>
    <property type="match status" value="1"/>
</dbReference>
<dbReference type="Gene3D" id="1.10.10.10">
    <property type="entry name" value="Winged helix-like DNA-binding domain superfamily/Winged helix DNA-binding domain"/>
    <property type="match status" value="1"/>
</dbReference>
<dbReference type="RefSeq" id="WP_087436017.1">
    <property type="nucleotide sequence ID" value="NZ_JAFFHZ010000001.1"/>
</dbReference>
<protein>
    <submittedName>
        <fullName evidence="4">Helix-turn-helix transcriptional regulator</fullName>
    </submittedName>
</protein>
<dbReference type="EMBL" id="JAMDLW010000036">
    <property type="protein sequence ID" value="MCY9522348.1"/>
    <property type="molecule type" value="Genomic_DNA"/>
</dbReference>
<evidence type="ECO:0000256" key="2">
    <source>
        <dbReference type="PROSITE-ProRule" id="PRU00703"/>
    </source>
</evidence>
<dbReference type="InterPro" id="IPR013196">
    <property type="entry name" value="HTH_11"/>
</dbReference>
<evidence type="ECO:0000259" key="3">
    <source>
        <dbReference type="PROSITE" id="PS51371"/>
    </source>
</evidence>
<feature type="domain" description="CBS" evidence="3">
    <location>
        <begin position="151"/>
        <end position="216"/>
    </location>
</feature>
<dbReference type="InterPro" id="IPR036390">
    <property type="entry name" value="WH_DNA-bd_sf"/>
</dbReference>
<dbReference type="InterPro" id="IPR000644">
    <property type="entry name" value="CBS_dom"/>
</dbReference>
<proteinExistence type="predicted"/>
<dbReference type="SMART" id="SM00116">
    <property type="entry name" value="CBS"/>
    <property type="match status" value="2"/>
</dbReference>
<evidence type="ECO:0000313" key="4">
    <source>
        <dbReference type="EMBL" id="MCY9522348.1"/>
    </source>
</evidence>
<dbReference type="SUPFAM" id="SSF54631">
    <property type="entry name" value="CBS-domain pair"/>
    <property type="match status" value="1"/>
</dbReference>
<keyword evidence="1 2" id="KW-0129">CBS domain</keyword>
<sequence>MKLKEVCAIQLTPRQSEIVQLVKRLAPITGDLIAEQLGVSRPTIRSDLSVLVMLGYLDAKPKVGYFPGNITQSASLQPIDIRVQDVQSMPVIVRETSSVHDAVVALFLENVGSLIVADEEGMLLGVVSRKDLLKVTLGNTMAGTMPVSFVMTRTPLITAQPQDSILDAAKKLDEHDIDTLPVVVPQQGDATTEKWEVVGRVSKTTILKVFLRHMKGW</sequence>
<dbReference type="Pfam" id="PF08279">
    <property type="entry name" value="HTH_11"/>
    <property type="match status" value="1"/>
</dbReference>
<dbReference type="PROSITE" id="PS51371">
    <property type="entry name" value="CBS"/>
    <property type="match status" value="2"/>
</dbReference>
<dbReference type="InterPro" id="IPR051257">
    <property type="entry name" value="Diverse_CBS-Domain"/>
</dbReference>
<dbReference type="InterPro" id="IPR036388">
    <property type="entry name" value="WH-like_DNA-bd_sf"/>
</dbReference>